<organism evidence="2 3">
    <name type="scientific">Zophobas morio</name>
    <dbReference type="NCBI Taxonomy" id="2755281"/>
    <lineage>
        <taxon>Eukaryota</taxon>
        <taxon>Metazoa</taxon>
        <taxon>Ecdysozoa</taxon>
        <taxon>Arthropoda</taxon>
        <taxon>Hexapoda</taxon>
        <taxon>Insecta</taxon>
        <taxon>Pterygota</taxon>
        <taxon>Neoptera</taxon>
        <taxon>Endopterygota</taxon>
        <taxon>Coleoptera</taxon>
        <taxon>Polyphaga</taxon>
        <taxon>Cucujiformia</taxon>
        <taxon>Tenebrionidae</taxon>
        <taxon>Zophobas</taxon>
    </lineage>
</organism>
<dbReference type="Gene3D" id="2.80.10.50">
    <property type="match status" value="2"/>
</dbReference>
<evidence type="ECO:0000259" key="1">
    <source>
        <dbReference type="SMART" id="SM00458"/>
    </source>
</evidence>
<evidence type="ECO:0000313" key="2">
    <source>
        <dbReference type="EMBL" id="KAJ3648186.1"/>
    </source>
</evidence>
<dbReference type="SMART" id="SM00458">
    <property type="entry name" value="RICIN"/>
    <property type="match status" value="1"/>
</dbReference>
<dbReference type="Proteomes" id="UP001168821">
    <property type="component" value="Unassembled WGS sequence"/>
</dbReference>
<dbReference type="CDD" id="cd00161">
    <property type="entry name" value="beta-trefoil_Ricin-like"/>
    <property type="match status" value="1"/>
</dbReference>
<gene>
    <name evidence="2" type="ORF">Zmor_020007</name>
</gene>
<feature type="domain" description="Ricin B lectin" evidence="1">
    <location>
        <begin position="7"/>
        <end position="133"/>
    </location>
</feature>
<reference evidence="2" key="1">
    <citation type="journal article" date="2023" name="G3 (Bethesda)">
        <title>Whole genome assemblies of Zophobas morio and Tenebrio molitor.</title>
        <authorList>
            <person name="Kaur S."/>
            <person name="Stinson S.A."/>
            <person name="diCenzo G.C."/>
        </authorList>
    </citation>
    <scope>NUCLEOTIDE SEQUENCE</scope>
    <source>
        <strain evidence="2">QUZm001</strain>
    </source>
</reference>
<protein>
    <recommendedName>
        <fullName evidence="1">Ricin B lectin domain-containing protein</fullName>
    </recommendedName>
</protein>
<dbReference type="AlphaFoldDB" id="A0AA38M9J5"/>
<comment type="caution">
    <text evidence="2">The sequence shown here is derived from an EMBL/GenBank/DDBJ whole genome shotgun (WGS) entry which is preliminary data.</text>
</comment>
<evidence type="ECO:0000313" key="3">
    <source>
        <dbReference type="Proteomes" id="UP001168821"/>
    </source>
</evidence>
<dbReference type="InterPro" id="IPR000772">
    <property type="entry name" value="Ricin_B_lectin"/>
</dbReference>
<name>A0AA38M9J5_9CUCU</name>
<dbReference type="EMBL" id="JALNTZ010000006">
    <property type="protein sequence ID" value="KAJ3648186.1"/>
    <property type="molecule type" value="Genomic_DNA"/>
</dbReference>
<dbReference type="SUPFAM" id="SSF50370">
    <property type="entry name" value="Ricin B-like lectins"/>
    <property type="match status" value="1"/>
</dbReference>
<dbReference type="InterPro" id="IPR035992">
    <property type="entry name" value="Ricin_B-like_lectins"/>
</dbReference>
<keyword evidence="3" id="KW-1185">Reference proteome</keyword>
<dbReference type="Pfam" id="PF00652">
    <property type="entry name" value="Ricin_B_lectin"/>
    <property type="match status" value="1"/>
</dbReference>
<sequence>MSDSDHDEYAVIRSQTSDLVLDASDYEVKVERFTGLPAQRWKLENAYLGTFFFVNQSNGKVLDIQGSLESGHNLITFPNFGGANQQWYVNSDNTIVSIKGNLALDISGGNQQPGTNVIAWEKHGGDNQKFRIEYQ</sequence>
<accession>A0AA38M9J5</accession>
<proteinExistence type="predicted"/>
<dbReference type="PROSITE" id="PS50231">
    <property type="entry name" value="RICIN_B_LECTIN"/>
    <property type="match status" value="1"/>
</dbReference>